<comment type="similarity">
    <text evidence="1">Belongs to the LysR transcriptional regulatory family.</text>
</comment>
<reference evidence="6 7" key="1">
    <citation type="submission" date="2020-04" db="EMBL/GenBank/DDBJ databases">
        <title>Molecular characterization of pseudomonads from Agaricus bisporus reveal novel blotch 2 pathogens in Western Europe.</title>
        <authorList>
            <person name="Taparia T."/>
            <person name="Krijger M."/>
            <person name="Haynes E."/>
            <person name="Elpinstone J.G."/>
            <person name="Noble R."/>
            <person name="Van Der Wolf J."/>
        </authorList>
    </citation>
    <scope>NUCLEOTIDE SEQUENCE [LARGE SCALE GENOMIC DNA]</scope>
    <source>
        <strain evidence="6 7">F1001</strain>
    </source>
</reference>
<organism evidence="6 7">
    <name type="scientific">Pseudomonas gingeri</name>
    <dbReference type="NCBI Taxonomy" id="117681"/>
    <lineage>
        <taxon>Bacteria</taxon>
        <taxon>Pseudomonadati</taxon>
        <taxon>Pseudomonadota</taxon>
        <taxon>Gammaproteobacteria</taxon>
        <taxon>Pseudomonadales</taxon>
        <taxon>Pseudomonadaceae</taxon>
        <taxon>Pseudomonas</taxon>
    </lineage>
</organism>
<name>A0A7Y7WIF4_9PSED</name>
<dbReference type="EMBL" id="JACAPU010000035">
    <property type="protein sequence ID" value="NWB50092.1"/>
    <property type="molecule type" value="Genomic_DNA"/>
</dbReference>
<dbReference type="Gene3D" id="3.40.190.10">
    <property type="entry name" value="Periplasmic binding protein-like II"/>
    <property type="match status" value="2"/>
</dbReference>
<keyword evidence="4" id="KW-0804">Transcription</keyword>
<sequence length="297" mass="33005">MELRHLRYFVAVAEHRSVAEAARHLHIVQPALSRQIRDLEQTLGVDLFRRSSKGVELTLAGQHFIRDAQAILSDLQTARERITRIANGQSGALRIGIAPNYSWHPSALQPLREFKREHPDITLMLEPALSARQQVKIAEGTQDGGFLAWRDPKDPAFSGLAMFDCRLVLAVPRGSELHLSPPTHLADLQYQQCVWFSRDQAPSYYDFLIHSCHVAGLSPQLVHLGADISTVLGLVAAGMGYSIVPDSSQFNCPNDVVLLPHPDLTGLYPVEFVWRSDSDDPALMRLVEHFKIAAGAI</sequence>
<dbReference type="InterPro" id="IPR036388">
    <property type="entry name" value="WH-like_DNA-bd_sf"/>
</dbReference>
<dbReference type="PANTHER" id="PTHR30346:SF17">
    <property type="entry name" value="LYSR FAMILY TRANSCRIPTIONAL REGULATOR"/>
    <property type="match status" value="1"/>
</dbReference>
<dbReference type="SUPFAM" id="SSF53850">
    <property type="entry name" value="Periplasmic binding protein-like II"/>
    <property type="match status" value="1"/>
</dbReference>
<dbReference type="GO" id="GO:0003700">
    <property type="term" value="F:DNA-binding transcription factor activity"/>
    <property type="evidence" value="ECO:0007669"/>
    <property type="project" value="InterPro"/>
</dbReference>
<dbReference type="AlphaFoldDB" id="A0A7Y7WIF4"/>
<dbReference type="Pfam" id="PF00126">
    <property type="entry name" value="HTH_1"/>
    <property type="match status" value="1"/>
</dbReference>
<dbReference type="InterPro" id="IPR036390">
    <property type="entry name" value="WH_DNA-bd_sf"/>
</dbReference>
<dbReference type="FunFam" id="1.10.10.10:FF:000001">
    <property type="entry name" value="LysR family transcriptional regulator"/>
    <property type="match status" value="1"/>
</dbReference>
<dbReference type="SUPFAM" id="SSF46785">
    <property type="entry name" value="Winged helix' DNA-binding domain"/>
    <property type="match status" value="1"/>
</dbReference>
<dbReference type="Pfam" id="PF03466">
    <property type="entry name" value="LysR_substrate"/>
    <property type="match status" value="1"/>
</dbReference>
<protein>
    <submittedName>
        <fullName evidence="6">LysR family transcriptional regulator</fullName>
    </submittedName>
</protein>
<dbReference type="Gene3D" id="1.10.10.10">
    <property type="entry name" value="Winged helix-like DNA-binding domain superfamily/Winged helix DNA-binding domain"/>
    <property type="match status" value="1"/>
</dbReference>
<keyword evidence="3" id="KW-0238">DNA-binding</keyword>
<evidence type="ECO:0000259" key="5">
    <source>
        <dbReference type="PROSITE" id="PS50931"/>
    </source>
</evidence>
<comment type="caution">
    <text evidence="6">The sequence shown here is derived from an EMBL/GenBank/DDBJ whole genome shotgun (WGS) entry which is preliminary data.</text>
</comment>
<keyword evidence="2" id="KW-0805">Transcription regulation</keyword>
<evidence type="ECO:0000256" key="2">
    <source>
        <dbReference type="ARBA" id="ARBA00023015"/>
    </source>
</evidence>
<evidence type="ECO:0000313" key="7">
    <source>
        <dbReference type="Proteomes" id="UP000582981"/>
    </source>
</evidence>
<dbReference type="PROSITE" id="PS50931">
    <property type="entry name" value="HTH_LYSR"/>
    <property type="match status" value="1"/>
</dbReference>
<dbReference type="InterPro" id="IPR000847">
    <property type="entry name" value="LysR_HTH_N"/>
</dbReference>
<evidence type="ECO:0000256" key="3">
    <source>
        <dbReference type="ARBA" id="ARBA00023125"/>
    </source>
</evidence>
<proteinExistence type="inferred from homology"/>
<gene>
    <name evidence="6" type="ORF">HX829_26750</name>
</gene>
<evidence type="ECO:0000313" key="6">
    <source>
        <dbReference type="EMBL" id="NWB50092.1"/>
    </source>
</evidence>
<dbReference type="InterPro" id="IPR005119">
    <property type="entry name" value="LysR_subst-bd"/>
</dbReference>
<feature type="domain" description="HTH lysR-type" evidence="5">
    <location>
        <begin position="1"/>
        <end position="58"/>
    </location>
</feature>
<accession>A0A7Y7WIF4</accession>
<dbReference type="PANTHER" id="PTHR30346">
    <property type="entry name" value="TRANSCRIPTIONAL DUAL REGULATOR HCAR-RELATED"/>
    <property type="match status" value="1"/>
</dbReference>
<dbReference type="PRINTS" id="PR00039">
    <property type="entry name" value="HTHLYSR"/>
</dbReference>
<evidence type="ECO:0000256" key="1">
    <source>
        <dbReference type="ARBA" id="ARBA00009437"/>
    </source>
</evidence>
<dbReference type="GO" id="GO:0032993">
    <property type="term" value="C:protein-DNA complex"/>
    <property type="evidence" value="ECO:0007669"/>
    <property type="project" value="TreeGrafter"/>
</dbReference>
<dbReference type="RefSeq" id="WP_103495685.1">
    <property type="nucleotide sequence ID" value="NZ_JACAPU010000035.1"/>
</dbReference>
<dbReference type="Proteomes" id="UP000582981">
    <property type="component" value="Unassembled WGS sequence"/>
</dbReference>
<evidence type="ECO:0000256" key="4">
    <source>
        <dbReference type="ARBA" id="ARBA00023163"/>
    </source>
</evidence>
<dbReference type="GO" id="GO:0003677">
    <property type="term" value="F:DNA binding"/>
    <property type="evidence" value="ECO:0007669"/>
    <property type="project" value="UniProtKB-KW"/>
</dbReference>
<dbReference type="CDD" id="cd08414">
    <property type="entry name" value="PBP2_LTTR_aromatics_like"/>
    <property type="match status" value="1"/>
</dbReference>